<dbReference type="RefSeq" id="XP_060327596.1">
    <property type="nucleotide sequence ID" value="XM_060483244.1"/>
</dbReference>
<dbReference type="EMBL" id="JAUEPS010000034">
    <property type="protein sequence ID" value="KAK0451259.1"/>
    <property type="molecule type" value="Genomic_DNA"/>
</dbReference>
<dbReference type="InterPro" id="IPR059179">
    <property type="entry name" value="MLKL-like_MCAfunc"/>
</dbReference>
<evidence type="ECO:0000313" key="1">
    <source>
        <dbReference type="EMBL" id="KAK0451259.1"/>
    </source>
</evidence>
<gene>
    <name evidence="1" type="ORF">EV420DRAFT_730027</name>
</gene>
<reference evidence="1" key="1">
    <citation type="submission" date="2023-06" db="EMBL/GenBank/DDBJ databases">
        <authorList>
            <consortium name="Lawrence Berkeley National Laboratory"/>
            <person name="Ahrendt S."/>
            <person name="Sahu N."/>
            <person name="Indic B."/>
            <person name="Wong-Bajracharya J."/>
            <person name="Merenyi Z."/>
            <person name="Ke H.-M."/>
            <person name="Monk M."/>
            <person name="Kocsube S."/>
            <person name="Drula E."/>
            <person name="Lipzen A."/>
            <person name="Balint B."/>
            <person name="Henrissat B."/>
            <person name="Andreopoulos B."/>
            <person name="Martin F.M."/>
            <person name="Harder C.B."/>
            <person name="Rigling D."/>
            <person name="Ford K.L."/>
            <person name="Foster G.D."/>
            <person name="Pangilinan J."/>
            <person name="Papanicolaou A."/>
            <person name="Barry K."/>
            <person name="LaButti K."/>
            <person name="Viragh M."/>
            <person name="Koriabine M."/>
            <person name="Yan M."/>
            <person name="Riley R."/>
            <person name="Champramary S."/>
            <person name="Plett K.L."/>
            <person name="Tsai I.J."/>
            <person name="Slot J."/>
            <person name="Sipos G."/>
            <person name="Plett J."/>
            <person name="Nagy L.G."/>
            <person name="Grigoriev I.V."/>
        </authorList>
    </citation>
    <scope>NUCLEOTIDE SEQUENCE</scope>
    <source>
        <strain evidence="1">CCBAS 213</strain>
    </source>
</reference>
<accession>A0AA39JYN9</accession>
<name>A0AA39JYN9_ARMTA</name>
<dbReference type="Proteomes" id="UP001175211">
    <property type="component" value="Unassembled WGS sequence"/>
</dbReference>
<evidence type="ECO:0000313" key="2">
    <source>
        <dbReference type="Proteomes" id="UP001175211"/>
    </source>
</evidence>
<dbReference type="SUPFAM" id="SSF56112">
    <property type="entry name" value="Protein kinase-like (PK-like)"/>
    <property type="match status" value="1"/>
</dbReference>
<dbReference type="CDD" id="cd21037">
    <property type="entry name" value="MLKL_NTD"/>
    <property type="match status" value="1"/>
</dbReference>
<keyword evidence="2" id="KW-1185">Reference proteome</keyword>
<dbReference type="GeneID" id="85366792"/>
<sequence>MSLCDELSKTTTIQILQRRSEPKTQLDLYGAVLLSKSSRSTTMSGIDSCLQAAKLIAAAGEMAPFPFIKGTALCVVAVLEIIQKAADNRSNLRELAESIVNTLVAVRDAVIEHGPTSASHFQGICVEFQTYMTDLLSKLNSEKRSPRRIRRFFRAKKISDDISTYRLRIQATKEDFLIRTTTTTRLILSDVQDQVSTEFGSLTSLVEASERAVTSLIKDNTSEMLTLGITQNENMEKLQMALVQAFRERGIYKGVVRNLVPGDIYIRAPIPCDSWQQNSDFDEYDATIDDRPKIVRVYRVPADQKEQVIQQFQKEVDQRLHLRHPNITQLFGVCMVPMFPALVFHGNANERKRYNYKDIMERRPMLGTMEALLFYVGMYNDLQSIANYLAGQDWVRRQEDKDPQRMPISYNCFNEQGRVILDDLTLNDHFYKSFVLHLGCSRVSVVMCTREGTKGSDDLDLPHLEHVFSCPTSLQKDYLWQIYESIHLLFGRNTWRCFDYPESCPGYPGFVSYGRVVGDLEEWTLEWTRDSERSNSRHLNKTTSIHWSLSPNQIYSFSVFPSDRKNYQRLAFSWFAQTLLKEQGPYPISDLREDVTFYLHIQPNINSLPKHDLDTLSVSVIFNAPAITSRSPSEMSWPFSFVANGTPIPPEEAEQILSARIDMSAQLVSYKIQAIEGAPARVRELAAMCGFDPVLEGADICHYFGLFPFEIFDETGGGVTDVVRARSIEREGGGDLINKTSAAVVTE</sequence>
<comment type="caution">
    <text evidence="1">The sequence shown here is derived from an EMBL/GenBank/DDBJ whole genome shotgun (WGS) entry which is preliminary data.</text>
</comment>
<dbReference type="Gene3D" id="3.30.200.20">
    <property type="entry name" value="Phosphorylase Kinase, domain 1"/>
    <property type="match status" value="1"/>
</dbReference>
<organism evidence="1 2">
    <name type="scientific">Armillaria tabescens</name>
    <name type="common">Ringless honey mushroom</name>
    <name type="synonym">Agaricus tabescens</name>
    <dbReference type="NCBI Taxonomy" id="1929756"/>
    <lineage>
        <taxon>Eukaryota</taxon>
        <taxon>Fungi</taxon>
        <taxon>Dikarya</taxon>
        <taxon>Basidiomycota</taxon>
        <taxon>Agaricomycotina</taxon>
        <taxon>Agaricomycetes</taxon>
        <taxon>Agaricomycetidae</taxon>
        <taxon>Agaricales</taxon>
        <taxon>Marasmiineae</taxon>
        <taxon>Physalacriaceae</taxon>
        <taxon>Desarmillaria</taxon>
    </lineage>
</organism>
<proteinExistence type="predicted"/>
<dbReference type="AlphaFoldDB" id="A0AA39JYN9"/>
<protein>
    <recommendedName>
        <fullName evidence="3">Protein kinase domain-containing protein</fullName>
    </recommendedName>
</protein>
<dbReference type="InterPro" id="IPR011009">
    <property type="entry name" value="Kinase-like_dom_sf"/>
</dbReference>
<evidence type="ECO:0008006" key="3">
    <source>
        <dbReference type="Google" id="ProtNLM"/>
    </source>
</evidence>